<keyword evidence="1" id="KW-0472">Membrane</keyword>
<keyword evidence="1" id="KW-1133">Transmembrane helix</keyword>
<gene>
    <name evidence="2" type="ORF">SAMN05216362_1079</name>
</gene>
<keyword evidence="3" id="KW-1185">Reference proteome</keyword>
<organism evidence="2 3">
    <name type="scientific">Piscibacillus halophilus</name>
    <dbReference type="NCBI Taxonomy" id="571933"/>
    <lineage>
        <taxon>Bacteria</taxon>
        <taxon>Bacillati</taxon>
        <taxon>Bacillota</taxon>
        <taxon>Bacilli</taxon>
        <taxon>Bacillales</taxon>
        <taxon>Bacillaceae</taxon>
        <taxon>Piscibacillus</taxon>
    </lineage>
</organism>
<proteinExistence type="predicted"/>
<dbReference type="OrthoDB" id="2439508at2"/>
<keyword evidence="1" id="KW-0812">Transmembrane</keyword>
<evidence type="ECO:0000313" key="3">
    <source>
        <dbReference type="Proteomes" id="UP000199427"/>
    </source>
</evidence>
<accession>A0A1H9DGG3</accession>
<dbReference type="EMBL" id="FOES01000007">
    <property type="protein sequence ID" value="SEQ12489.1"/>
    <property type="molecule type" value="Genomic_DNA"/>
</dbReference>
<sequence>MELFGMLIFYGIGLLFLYLVIEAAIRNGINNSLIGKYLEKKHGLKKDEYHSPLDSPPNQEVKS</sequence>
<dbReference type="AlphaFoldDB" id="A0A1H9DGG3"/>
<evidence type="ECO:0000313" key="2">
    <source>
        <dbReference type="EMBL" id="SEQ12489.1"/>
    </source>
</evidence>
<feature type="transmembrane region" description="Helical" evidence="1">
    <location>
        <begin position="6"/>
        <end position="25"/>
    </location>
</feature>
<name>A0A1H9DGG3_9BACI</name>
<protein>
    <submittedName>
        <fullName evidence="2">Uncharacterized protein</fullName>
    </submittedName>
</protein>
<reference evidence="2 3" key="1">
    <citation type="submission" date="2016-10" db="EMBL/GenBank/DDBJ databases">
        <authorList>
            <person name="de Groot N.N."/>
        </authorList>
    </citation>
    <scope>NUCLEOTIDE SEQUENCE [LARGE SCALE GENOMIC DNA]</scope>
    <source>
        <strain evidence="2 3">DSM 21633</strain>
    </source>
</reference>
<dbReference type="STRING" id="571933.SAMN05216362_1079"/>
<dbReference type="Proteomes" id="UP000199427">
    <property type="component" value="Unassembled WGS sequence"/>
</dbReference>
<dbReference type="RefSeq" id="WP_091772984.1">
    <property type="nucleotide sequence ID" value="NZ_CAESCL010000095.1"/>
</dbReference>
<evidence type="ECO:0000256" key="1">
    <source>
        <dbReference type="SAM" id="Phobius"/>
    </source>
</evidence>